<evidence type="ECO:0000259" key="13">
    <source>
        <dbReference type="Pfam" id="PF00593"/>
    </source>
</evidence>
<proteinExistence type="inferred from homology"/>
<dbReference type="PROSITE" id="PS52016">
    <property type="entry name" value="TONB_DEPENDENT_REC_3"/>
    <property type="match status" value="1"/>
</dbReference>
<evidence type="ECO:0000313" key="16">
    <source>
        <dbReference type="Proteomes" id="UP000320776"/>
    </source>
</evidence>
<name>A0A517DQF5_9FIRM</name>
<evidence type="ECO:0000256" key="10">
    <source>
        <dbReference type="PROSITE-ProRule" id="PRU01360"/>
    </source>
</evidence>
<keyword evidence="16" id="KW-1185">Reference proteome</keyword>
<keyword evidence="4 10" id="KW-0812">Transmembrane</keyword>
<evidence type="ECO:0000256" key="5">
    <source>
        <dbReference type="ARBA" id="ARBA00022729"/>
    </source>
</evidence>
<evidence type="ECO:0000256" key="12">
    <source>
        <dbReference type="SAM" id="SignalP"/>
    </source>
</evidence>
<dbReference type="GO" id="GO:0009279">
    <property type="term" value="C:cell outer membrane"/>
    <property type="evidence" value="ECO:0007669"/>
    <property type="project" value="UniProtKB-SubCell"/>
</dbReference>
<accession>A0A517DQF5</accession>
<dbReference type="Proteomes" id="UP000320776">
    <property type="component" value="Chromosome"/>
</dbReference>
<reference evidence="15 16" key="1">
    <citation type="submission" date="2019-02" db="EMBL/GenBank/DDBJ databases">
        <title>Closed genome of Sporomusa termitida DSM 4440.</title>
        <authorList>
            <person name="Poehlein A."/>
            <person name="Daniel R."/>
        </authorList>
    </citation>
    <scope>NUCLEOTIDE SEQUENCE [LARGE SCALE GENOMIC DNA]</scope>
    <source>
        <strain evidence="15 16">DSM 4440</strain>
    </source>
</reference>
<dbReference type="InterPro" id="IPR012910">
    <property type="entry name" value="Plug_dom"/>
</dbReference>
<dbReference type="InterPro" id="IPR039426">
    <property type="entry name" value="TonB-dep_rcpt-like"/>
</dbReference>
<evidence type="ECO:0000256" key="9">
    <source>
        <dbReference type="ARBA" id="ARBA00023237"/>
    </source>
</evidence>
<keyword evidence="6 11" id="KW-0798">TonB box</keyword>
<keyword evidence="9 10" id="KW-0998">Cell outer membrane</keyword>
<dbReference type="PANTHER" id="PTHR30069">
    <property type="entry name" value="TONB-DEPENDENT OUTER MEMBRANE RECEPTOR"/>
    <property type="match status" value="1"/>
</dbReference>
<dbReference type="InterPro" id="IPR000531">
    <property type="entry name" value="Beta-barrel_TonB"/>
</dbReference>
<dbReference type="InterPro" id="IPR037066">
    <property type="entry name" value="Plug_dom_sf"/>
</dbReference>
<comment type="subcellular location">
    <subcellularLocation>
        <location evidence="1 10">Cell outer membrane</location>
        <topology evidence="1 10">Multi-pass membrane protein</topology>
    </subcellularLocation>
</comment>
<feature type="signal peptide" evidence="12">
    <location>
        <begin position="1"/>
        <end position="28"/>
    </location>
</feature>
<protein>
    <submittedName>
        <fullName evidence="15">Vitamin B12 transporter BtuB</fullName>
    </submittedName>
</protein>
<dbReference type="KEGG" id="sted:SPTER_08230"/>
<feature type="domain" description="TonB-dependent receptor plug" evidence="14">
    <location>
        <begin position="53"/>
        <end position="158"/>
    </location>
</feature>
<evidence type="ECO:0000256" key="4">
    <source>
        <dbReference type="ARBA" id="ARBA00022692"/>
    </source>
</evidence>
<organism evidence="15 16">
    <name type="scientific">Sporomusa termitida</name>
    <dbReference type="NCBI Taxonomy" id="2377"/>
    <lineage>
        <taxon>Bacteria</taxon>
        <taxon>Bacillati</taxon>
        <taxon>Bacillota</taxon>
        <taxon>Negativicutes</taxon>
        <taxon>Selenomonadales</taxon>
        <taxon>Sporomusaceae</taxon>
        <taxon>Sporomusa</taxon>
    </lineage>
</organism>
<dbReference type="SUPFAM" id="SSF56935">
    <property type="entry name" value="Porins"/>
    <property type="match status" value="1"/>
</dbReference>
<keyword evidence="8" id="KW-0675">Receptor</keyword>
<evidence type="ECO:0000256" key="6">
    <source>
        <dbReference type="ARBA" id="ARBA00023077"/>
    </source>
</evidence>
<evidence type="ECO:0000256" key="1">
    <source>
        <dbReference type="ARBA" id="ARBA00004571"/>
    </source>
</evidence>
<keyword evidence="2 10" id="KW-0813">Transport</keyword>
<dbReference type="GO" id="GO:0015344">
    <property type="term" value="F:siderophore uptake transmembrane transporter activity"/>
    <property type="evidence" value="ECO:0007669"/>
    <property type="project" value="TreeGrafter"/>
</dbReference>
<dbReference type="Pfam" id="PF00593">
    <property type="entry name" value="TonB_dep_Rec_b-barrel"/>
    <property type="match status" value="1"/>
</dbReference>
<dbReference type="RefSeq" id="WP_246105480.1">
    <property type="nucleotide sequence ID" value="NZ_CP036259.1"/>
</dbReference>
<dbReference type="GO" id="GO:0044718">
    <property type="term" value="P:siderophore transmembrane transport"/>
    <property type="evidence" value="ECO:0007669"/>
    <property type="project" value="TreeGrafter"/>
</dbReference>
<dbReference type="AlphaFoldDB" id="A0A517DQF5"/>
<evidence type="ECO:0000313" key="15">
    <source>
        <dbReference type="EMBL" id="QDR79548.1"/>
    </source>
</evidence>
<sequence length="636" mass="71394">MGKQKTPKILCSLMSGVLLFGLAGQVSAAESVPEEFSFDEYVITANRMPVKATEVAANVTVINREEIDRGNYASVPEMLRKVNIAVEEGGGGAIPFLNGDKRVLILVDGRRMNWDQIIISGSAGGFNLTNIPVKNIERIEIVRGPSSSLYGSDAVGGVINIITRKTTGGNTTLTTEAGSWGQRRYAFSDENKLDNGFSYFITAERKKQDNYKYKDKDGYTKEFAQTYGEQDSVNFRLDKELDNEKSLSLQFNYMDKDGGFSMKAPGYYHNYPYGYGSSRDNNVALTYNLSKDGFFRVYRHSSSDEHTSFDGSTISYQVDRSAVGMEWQQRMQLNDQHTLVGGADWRQNDYEYVSQVIDDSYTTKAIYLEDNWKLPHDWTVTLGSRYDDHSIIGNHITSRVTANRKLNKKTNVFASWGQFVKSPTVEDLFSNAPWFVGNPDLRPETGDTITLGMNTEFDRNTNLQLSVFKSRVEDAIAYDYTNQPGFAYNIDEQKRRGLDLTLAHKLSDQWSVAAGYSYVKVENKDASTGSTGFTNDIDNSQPNGYRLNVQYTQAQWDAGVTLRAASGRDAESFGSSHYAVLDMTVNYRIKPETKLYLKGYNLSDESYSVKGGSTWGTGLAYPMAKRNFIFGLEHRI</sequence>
<evidence type="ECO:0000256" key="7">
    <source>
        <dbReference type="ARBA" id="ARBA00023136"/>
    </source>
</evidence>
<feature type="chain" id="PRO_5022152397" evidence="12">
    <location>
        <begin position="29"/>
        <end position="636"/>
    </location>
</feature>
<dbReference type="Gene3D" id="2.170.130.10">
    <property type="entry name" value="TonB-dependent receptor, plug domain"/>
    <property type="match status" value="1"/>
</dbReference>
<gene>
    <name evidence="15" type="primary">btuB_7</name>
    <name evidence="15" type="ORF">SPTER_08230</name>
</gene>
<evidence type="ECO:0000259" key="14">
    <source>
        <dbReference type="Pfam" id="PF07715"/>
    </source>
</evidence>
<dbReference type="Gene3D" id="2.40.170.20">
    <property type="entry name" value="TonB-dependent receptor, beta-barrel domain"/>
    <property type="match status" value="1"/>
</dbReference>
<keyword evidence="5 12" id="KW-0732">Signal</keyword>
<feature type="domain" description="TonB-dependent receptor-like beta-barrel" evidence="13">
    <location>
        <begin position="192"/>
        <end position="602"/>
    </location>
</feature>
<evidence type="ECO:0000256" key="8">
    <source>
        <dbReference type="ARBA" id="ARBA00023170"/>
    </source>
</evidence>
<dbReference type="PANTHER" id="PTHR30069:SF29">
    <property type="entry name" value="HEMOGLOBIN AND HEMOGLOBIN-HAPTOGLOBIN-BINDING PROTEIN 1-RELATED"/>
    <property type="match status" value="1"/>
</dbReference>
<dbReference type="Pfam" id="PF07715">
    <property type="entry name" value="Plug"/>
    <property type="match status" value="1"/>
</dbReference>
<keyword evidence="3 10" id="KW-1134">Transmembrane beta strand</keyword>
<dbReference type="EMBL" id="CP036259">
    <property type="protein sequence ID" value="QDR79548.1"/>
    <property type="molecule type" value="Genomic_DNA"/>
</dbReference>
<evidence type="ECO:0000256" key="2">
    <source>
        <dbReference type="ARBA" id="ARBA00022448"/>
    </source>
</evidence>
<dbReference type="CDD" id="cd01347">
    <property type="entry name" value="ligand_gated_channel"/>
    <property type="match status" value="1"/>
</dbReference>
<evidence type="ECO:0000256" key="3">
    <source>
        <dbReference type="ARBA" id="ARBA00022452"/>
    </source>
</evidence>
<keyword evidence="7 10" id="KW-0472">Membrane</keyword>
<evidence type="ECO:0000256" key="11">
    <source>
        <dbReference type="RuleBase" id="RU003357"/>
    </source>
</evidence>
<comment type="similarity">
    <text evidence="10 11">Belongs to the TonB-dependent receptor family.</text>
</comment>
<dbReference type="InterPro" id="IPR036942">
    <property type="entry name" value="Beta-barrel_TonB_sf"/>
</dbReference>